<name>A0A015XBV4_BACFG</name>
<evidence type="ECO:0000313" key="2">
    <source>
        <dbReference type="Proteomes" id="UP000022082"/>
    </source>
</evidence>
<organism evidence="1 2">
    <name type="scientific">Bacteroides fragilis str. S36L11</name>
    <dbReference type="NCBI Taxonomy" id="1339327"/>
    <lineage>
        <taxon>Bacteria</taxon>
        <taxon>Pseudomonadati</taxon>
        <taxon>Bacteroidota</taxon>
        <taxon>Bacteroidia</taxon>
        <taxon>Bacteroidales</taxon>
        <taxon>Bacteroidaceae</taxon>
        <taxon>Bacteroides</taxon>
    </lineage>
</organism>
<comment type="caution">
    <text evidence="1">The sequence shown here is derived from an EMBL/GenBank/DDBJ whole genome shotgun (WGS) entry which is preliminary data.</text>
</comment>
<sequence length="688" mass="79075">MMNYGTIYTLYFRSRKEEDNYTVEIQKEGYTGRVAELTGSGDAPFSVEIADDDFLYVPTRFSTATIRVVGNDYLQSLYSTGYQQYRVNFKQGNKIVWTGFVTPELYTQDYTSNKFDLEVQCVSAMNTLEYINYKLKNETDKGFISLWELLTRCVSESHGSYSAIYIPHVYAKNLADYDANTNILQSMTISEQNFFDEDDKPMTLKEVIEELCKFLNWTCVDYKGELYFVDVDHRGDYYKYVPNFSSYTFESGNVVSVQNIGFSGADHTLDILGGYNKAIVKNSNYPVGNLLPEERFEEMQILKVLDNANDKNQVCHRVFLIPNQWETIVFKEGLTIKVDDLQKYKDIVHTFEGAIPMKYCTYKQNKDLNGNWIPEITDYSFTNVIQIRRTKERYEAGPLSTCKVMTTKGASAIYSNGIFCISGSYKFINSDDMIPWDNSSVSDVLYAQIRIGGMYYGSLRPDAGQKNTWAQNPEYAFKLKPERVEAKQDYVSIENQKTLSMPYTGISGVIVSIDRVLQGDFEFTLLMPVGKNFSAGGVLVKDFKIVYQKPDDEKLISNSSIDRYYENVVNEDYINELDEIEFKISSYNNDGACYSKVMLGDNYLTDNLYSSIEQKLVRPEEHLIRRIINQYGATKFKLTQILVDDEAITPITTITDKFQPNKRFTITGGTIDFAMNQFNCKMIENGRY</sequence>
<proteinExistence type="predicted"/>
<dbReference type="Proteomes" id="UP000022082">
    <property type="component" value="Unassembled WGS sequence"/>
</dbReference>
<dbReference type="EMBL" id="JGDJ01000170">
    <property type="protein sequence ID" value="EXZ29198.1"/>
    <property type="molecule type" value="Genomic_DNA"/>
</dbReference>
<dbReference type="AlphaFoldDB" id="A0A015XBV4"/>
<reference evidence="1 2" key="1">
    <citation type="submission" date="2014-02" db="EMBL/GenBank/DDBJ databases">
        <authorList>
            <person name="Sears C."/>
            <person name="Carroll K."/>
            <person name="Sack B.R."/>
            <person name="Qadri F."/>
            <person name="Myers L.L."/>
            <person name="Chung G.-T."/>
            <person name="Escheverria P."/>
            <person name="Fraser C.M."/>
            <person name="Sadzewicz L."/>
            <person name="Shefchek K.A."/>
            <person name="Tallon L."/>
            <person name="Das S.P."/>
            <person name="Daugherty S."/>
            <person name="Mongodin E.F."/>
        </authorList>
    </citation>
    <scope>NUCLEOTIDE SEQUENCE [LARGE SCALE GENOMIC DNA]</scope>
    <source>
        <strain evidence="1 2">S36L11</strain>
    </source>
</reference>
<protein>
    <submittedName>
        <fullName evidence="1">Uncharacterized protein</fullName>
    </submittedName>
</protein>
<dbReference type="RefSeq" id="WP_230583553.1">
    <property type="nucleotide sequence ID" value="NZ_JGDJ01000170.1"/>
</dbReference>
<evidence type="ECO:0000313" key="1">
    <source>
        <dbReference type="EMBL" id="EXZ29198.1"/>
    </source>
</evidence>
<accession>A0A015XBV4</accession>
<gene>
    <name evidence="1" type="ORF">M136_1631</name>
</gene>
<dbReference type="PATRIC" id="fig|1339327.3.peg.2273"/>